<organism evidence="2 3">
    <name type="scientific">Liparis tanakae</name>
    <name type="common">Tanaka's snailfish</name>
    <dbReference type="NCBI Taxonomy" id="230148"/>
    <lineage>
        <taxon>Eukaryota</taxon>
        <taxon>Metazoa</taxon>
        <taxon>Chordata</taxon>
        <taxon>Craniata</taxon>
        <taxon>Vertebrata</taxon>
        <taxon>Euteleostomi</taxon>
        <taxon>Actinopterygii</taxon>
        <taxon>Neopterygii</taxon>
        <taxon>Teleostei</taxon>
        <taxon>Neoteleostei</taxon>
        <taxon>Acanthomorphata</taxon>
        <taxon>Eupercaria</taxon>
        <taxon>Perciformes</taxon>
        <taxon>Cottioidei</taxon>
        <taxon>Cottales</taxon>
        <taxon>Liparidae</taxon>
        <taxon>Liparis</taxon>
    </lineage>
</organism>
<evidence type="ECO:0000313" key="3">
    <source>
        <dbReference type="Proteomes" id="UP000314294"/>
    </source>
</evidence>
<evidence type="ECO:0000256" key="1">
    <source>
        <dbReference type="SAM" id="MobiDB-lite"/>
    </source>
</evidence>
<feature type="compositionally biased region" description="Polar residues" evidence="1">
    <location>
        <begin position="30"/>
        <end position="42"/>
    </location>
</feature>
<gene>
    <name evidence="2" type="ORF">EYF80_003086</name>
</gene>
<feature type="region of interest" description="Disordered" evidence="1">
    <location>
        <begin position="1"/>
        <end position="42"/>
    </location>
</feature>
<reference evidence="2 3" key="1">
    <citation type="submission" date="2019-03" db="EMBL/GenBank/DDBJ databases">
        <title>First draft genome of Liparis tanakae, snailfish: a comprehensive survey of snailfish specific genes.</title>
        <authorList>
            <person name="Kim W."/>
            <person name="Song I."/>
            <person name="Jeong J.-H."/>
            <person name="Kim D."/>
            <person name="Kim S."/>
            <person name="Ryu S."/>
            <person name="Song J.Y."/>
            <person name="Lee S.K."/>
        </authorList>
    </citation>
    <scope>NUCLEOTIDE SEQUENCE [LARGE SCALE GENOMIC DNA]</scope>
    <source>
        <tissue evidence="2">Muscle</tissue>
    </source>
</reference>
<protein>
    <submittedName>
        <fullName evidence="2">Uncharacterized protein</fullName>
    </submittedName>
</protein>
<proteinExistence type="predicted"/>
<dbReference type="EMBL" id="SRLO01000014">
    <property type="protein sequence ID" value="TNN86618.1"/>
    <property type="molecule type" value="Genomic_DNA"/>
</dbReference>
<sequence>MSKQTPLQYGLQERQVDHVQQQQAQDGQKSPHSSSIGRKISGTTMRILRLGGGLMVQVHSTLAG</sequence>
<dbReference type="Proteomes" id="UP000314294">
    <property type="component" value="Unassembled WGS sequence"/>
</dbReference>
<dbReference type="AlphaFoldDB" id="A0A4Z2JAC0"/>
<evidence type="ECO:0000313" key="2">
    <source>
        <dbReference type="EMBL" id="TNN86618.1"/>
    </source>
</evidence>
<comment type="caution">
    <text evidence="2">The sequence shown here is derived from an EMBL/GenBank/DDBJ whole genome shotgun (WGS) entry which is preliminary data.</text>
</comment>
<name>A0A4Z2JAC0_9TELE</name>
<feature type="compositionally biased region" description="Low complexity" evidence="1">
    <location>
        <begin position="18"/>
        <end position="28"/>
    </location>
</feature>
<accession>A0A4Z2JAC0</accession>
<keyword evidence="3" id="KW-1185">Reference proteome</keyword>